<evidence type="ECO:0000256" key="5">
    <source>
        <dbReference type="ARBA" id="ARBA00023125"/>
    </source>
</evidence>
<dbReference type="Pfam" id="PF00072">
    <property type="entry name" value="Response_reg"/>
    <property type="match status" value="1"/>
</dbReference>
<dbReference type="Gene3D" id="1.10.10.60">
    <property type="entry name" value="Homeodomain-like"/>
    <property type="match status" value="1"/>
</dbReference>
<dbReference type="Gene3D" id="3.40.50.2300">
    <property type="match status" value="1"/>
</dbReference>
<dbReference type="PROSITE" id="PS50045">
    <property type="entry name" value="SIGMA54_INTERACT_4"/>
    <property type="match status" value="1"/>
</dbReference>
<dbReference type="GO" id="GO:0000160">
    <property type="term" value="P:phosphorelay signal transduction system"/>
    <property type="evidence" value="ECO:0007669"/>
    <property type="project" value="UniProtKB-KW"/>
</dbReference>
<keyword evidence="5 11" id="KW-0238">DNA-binding</keyword>
<dbReference type="GO" id="GO:0006355">
    <property type="term" value="P:regulation of DNA-templated transcription"/>
    <property type="evidence" value="ECO:0007669"/>
    <property type="project" value="InterPro"/>
</dbReference>
<keyword evidence="1" id="KW-0547">Nucleotide-binding</keyword>
<evidence type="ECO:0000259" key="9">
    <source>
        <dbReference type="PROSITE" id="PS50045"/>
    </source>
</evidence>
<dbReference type="PROSITE" id="PS00688">
    <property type="entry name" value="SIGMA54_INTERACT_3"/>
    <property type="match status" value="1"/>
</dbReference>
<dbReference type="PANTHER" id="PTHR32071">
    <property type="entry name" value="TRANSCRIPTIONAL REGULATORY PROTEIN"/>
    <property type="match status" value="1"/>
</dbReference>
<dbReference type="SMART" id="SM00448">
    <property type="entry name" value="REC"/>
    <property type="match status" value="1"/>
</dbReference>
<reference evidence="11 12" key="1">
    <citation type="submission" date="2020-08" db="EMBL/GenBank/DDBJ databases">
        <title>Genomic Encyclopedia of Type Strains, Phase IV (KMG-IV): sequencing the most valuable type-strain genomes for metagenomic binning, comparative biology and taxonomic classification.</title>
        <authorList>
            <person name="Goeker M."/>
        </authorList>
    </citation>
    <scope>NUCLEOTIDE SEQUENCE [LARGE SCALE GENOMIC DNA]</scope>
    <source>
        <strain evidence="11 12">DSM 19979</strain>
    </source>
</reference>
<evidence type="ECO:0000313" key="12">
    <source>
        <dbReference type="Proteomes" id="UP000553193"/>
    </source>
</evidence>
<dbReference type="Pfam" id="PF02954">
    <property type="entry name" value="HTH_8"/>
    <property type="match status" value="1"/>
</dbReference>
<dbReference type="GO" id="GO:0005524">
    <property type="term" value="F:ATP binding"/>
    <property type="evidence" value="ECO:0007669"/>
    <property type="project" value="UniProtKB-KW"/>
</dbReference>
<dbReference type="InterPro" id="IPR002078">
    <property type="entry name" value="Sigma_54_int"/>
</dbReference>
<evidence type="ECO:0000256" key="4">
    <source>
        <dbReference type="ARBA" id="ARBA00023015"/>
    </source>
</evidence>
<dbReference type="CDD" id="cd00009">
    <property type="entry name" value="AAA"/>
    <property type="match status" value="1"/>
</dbReference>
<comment type="caution">
    <text evidence="11">The sequence shown here is derived from an EMBL/GenBank/DDBJ whole genome shotgun (WGS) entry which is preliminary data.</text>
</comment>
<dbReference type="InterPro" id="IPR025944">
    <property type="entry name" value="Sigma_54_int_dom_CS"/>
</dbReference>
<accession>A0A840A9Q2</accession>
<dbReference type="SUPFAM" id="SSF46689">
    <property type="entry name" value="Homeodomain-like"/>
    <property type="match status" value="1"/>
</dbReference>
<dbReference type="EMBL" id="JACIDJ010000001">
    <property type="protein sequence ID" value="MBB3897223.1"/>
    <property type="molecule type" value="Genomic_DNA"/>
</dbReference>
<name>A0A840A9Q2_9PROT</name>
<keyword evidence="2" id="KW-0067">ATP-binding</keyword>
<keyword evidence="7" id="KW-0804">Transcription</keyword>
<keyword evidence="4" id="KW-0805">Transcription regulation</keyword>
<dbReference type="SMART" id="SM00382">
    <property type="entry name" value="AAA"/>
    <property type="match status" value="1"/>
</dbReference>
<dbReference type="FunFam" id="3.40.50.300:FF:000006">
    <property type="entry name" value="DNA-binding transcriptional regulator NtrC"/>
    <property type="match status" value="1"/>
</dbReference>
<dbReference type="Gene3D" id="3.40.50.300">
    <property type="entry name" value="P-loop containing nucleotide triphosphate hydrolases"/>
    <property type="match status" value="1"/>
</dbReference>
<evidence type="ECO:0000256" key="1">
    <source>
        <dbReference type="ARBA" id="ARBA00022741"/>
    </source>
</evidence>
<dbReference type="AlphaFoldDB" id="A0A840A9Q2"/>
<organism evidence="11 12">
    <name type="scientific">Roseococcus suduntuyensis</name>
    <dbReference type="NCBI Taxonomy" id="455361"/>
    <lineage>
        <taxon>Bacteria</taxon>
        <taxon>Pseudomonadati</taxon>
        <taxon>Pseudomonadota</taxon>
        <taxon>Alphaproteobacteria</taxon>
        <taxon>Acetobacterales</taxon>
        <taxon>Roseomonadaceae</taxon>
        <taxon>Roseococcus</taxon>
    </lineage>
</organism>
<dbReference type="SUPFAM" id="SSF52172">
    <property type="entry name" value="CheY-like"/>
    <property type="match status" value="1"/>
</dbReference>
<dbReference type="RefSeq" id="WP_184382153.1">
    <property type="nucleotide sequence ID" value="NZ_JACIDJ010000001.1"/>
</dbReference>
<dbReference type="GO" id="GO:0043565">
    <property type="term" value="F:sequence-specific DNA binding"/>
    <property type="evidence" value="ECO:0007669"/>
    <property type="project" value="InterPro"/>
</dbReference>
<evidence type="ECO:0000256" key="8">
    <source>
        <dbReference type="PROSITE-ProRule" id="PRU00169"/>
    </source>
</evidence>
<dbReference type="InterPro" id="IPR027417">
    <property type="entry name" value="P-loop_NTPase"/>
</dbReference>
<dbReference type="Gene3D" id="1.10.8.60">
    <property type="match status" value="1"/>
</dbReference>
<dbReference type="PROSITE" id="PS50110">
    <property type="entry name" value="RESPONSE_REGULATORY"/>
    <property type="match status" value="1"/>
</dbReference>
<evidence type="ECO:0000256" key="2">
    <source>
        <dbReference type="ARBA" id="ARBA00022840"/>
    </source>
</evidence>
<keyword evidence="3" id="KW-0902">Two-component regulatory system</keyword>
<dbReference type="PRINTS" id="PR01590">
    <property type="entry name" value="HTHFIS"/>
</dbReference>
<dbReference type="Proteomes" id="UP000553193">
    <property type="component" value="Unassembled WGS sequence"/>
</dbReference>
<evidence type="ECO:0000256" key="7">
    <source>
        <dbReference type="ARBA" id="ARBA00023163"/>
    </source>
</evidence>
<dbReference type="InterPro" id="IPR002197">
    <property type="entry name" value="HTH_Fis"/>
</dbReference>
<feature type="modified residue" description="4-aspartylphosphate" evidence="8">
    <location>
        <position position="54"/>
    </location>
</feature>
<dbReference type="InterPro" id="IPR003593">
    <property type="entry name" value="AAA+_ATPase"/>
</dbReference>
<feature type="domain" description="Response regulatory" evidence="10">
    <location>
        <begin position="4"/>
        <end position="119"/>
    </location>
</feature>
<dbReference type="SUPFAM" id="SSF52540">
    <property type="entry name" value="P-loop containing nucleoside triphosphate hydrolases"/>
    <property type="match status" value="1"/>
</dbReference>
<dbReference type="InterPro" id="IPR011006">
    <property type="entry name" value="CheY-like_superfamily"/>
</dbReference>
<proteinExistence type="predicted"/>
<dbReference type="Pfam" id="PF25601">
    <property type="entry name" value="AAA_lid_14"/>
    <property type="match status" value="1"/>
</dbReference>
<keyword evidence="12" id="KW-1185">Reference proteome</keyword>
<evidence type="ECO:0000259" key="10">
    <source>
        <dbReference type="PROSITE" id="PS50110"/>
    </source>
</evidence>
<sequence length="436" mass="46514">MSVPVVIIEDDEVLGGALVQRLRLEGFAPRWARTLAEGEALLARGPRPLCVLCDMRLPDGSGEALLLRLMPSLGATPVIAMTAYGGVEQAVRLVRAGADDYLTKPFEIEAVLARLSALSPLAEPPAPAGTVGWQSPPMRALENDLTRLAPALAPVLLLGESGAGKEVAARRLHAMGPRAEAPFVALNCAAIPRDLLESEVFGHERGAFTGAAERRLGAAERAGAGTLLLDEVAELEPALQAKLLRLLEDRRFLRVGGAKEIPLEARVVAATNADLAARVAEARFRGDLYYRLAVVELHVPPLRERAEDILPLARALLAESARQAGRVDLSLTPEAEAALEAHPWPGNVRELRNRIERAALLAPAAALTPADLFPGAVAAPAPQTLAEARDAAERAHIQRILARCGGRMADAARLLGISRTTLWERAKRLGLSPQED</sequence>
<dbReference type="InterPro" id="IPR001789">
    <property type="entry name" value="Sig_transdc_resp-reg_receiver"/>
</dbReference>
<keyword evidence="8" id="KW-0597">Phosphoprotein</keyword>
<gene>
    <name evidence="11" type="ORF">GGQ83_000649</name>
</gene>
<dbReference type="InterPro" id="IPR009057">
    <property type="entry name" value="Homeodomain-like_sf"/>
</dbReference>
<dbReference type="Pfam" id="PF00158">
    <property type="entry name" value="Sigma54_activat"/>
    <property type="match status" value="1"/>
</dbReference>
<keyword evidence="6" id="KW-0010">Activator</keyword>
<dbReference type="InterPro" id="IPR058031">
    <property type="entry name" value="AAA_lid_NorR"/>
</dbReference>
<dbReference type="PANTHER" id="PTHR32071:SF117">
    <property type="entry name" value="PTS-DEPENDENT DIHYDROXYACETONE KINASE OPERON REGULATORY PROTEIN-RELATED"/>
    <property type="match status" value="1"/>
</dbReference>
<evidence type="ECO:0000256" key="6">
    <source>
        <dbReference type="ARBA" id="ARBA00023159"/>
    </source>
</evidence>
<evidence type="ECO:0000313" key="11">
    <source>
        <dbReference type="EMBL" id="MBB3897223.1"/>
    </source>
</evidence>
<protein>
    <submittedName>
        <fullName evidence="11">DNA-binding NtrC family response regulator</fullName>
    </submittedName>
</protein>
<evidence type="ECO:0000256" key="3">
    <source>
        <dbReference type="ARBA" id="ARBA00023012"/>
    </source>
</evidence>
<feature type="domain" description="Sigma-54 factor interaction" evidence="9">
    <location>
        <begin position="131"/>
        <end position="360"/>
    </location>
</feature>